<evidence type="ECO:0000313" key="1">
    <source>
        <dbReference type="EMBL" id="CAD7269497.1"/>
    </source>
</evidence>
<proteinExistence type="predicted"/>
<dbReference type="AlphaFoldDB" id="A0A7R9BAP6"/>
<dbReference type="EMBL" id="OC026947">
    <property type="protein sequence ID" value="CAD7269497.1"/>
    <property type="molecule type" value="Genomic_DNA"/>
</dbReference>
<name>A0A7R9BAP6_TIMSH</name>
<gene>
    <name evidence="1" type="ORF">TSIB3V08_LOCUS13497</name>
</gene>
<accession>A0A7R9BAP6</accession>
<sequence>MPLLHLFLHQFPFRPFPPSSFSASTRASSLWVIFPTAEESPASVSLGPFSPAEKLIQPQARFSTPISVGSVQRTRASDSARLGEALRVRLYKARGGLEAQIEHEQLKLDHTKRIIQLKLEKESEIL</sequence>
<organism evidence="1">
    <name type="scientific">Timema shepardi</name>
    <name type="common">Walking stick</name>
    <dbReference type="NCBI Taxonomy" id="629360"/>
    <lineage>
        <taxon>Eukaryota</taxon>
        <taxon>Metazoa</taxon>
        <taxon>Ecdysozoa</taxon>
        <taxon>Arthropoda</taxon>
        <taxon>Hexapoda</taxon>
        <taxon>Insecta</taxon>
        <taxon>Pterygota</taxon>
        <taxon>Neoptera</taxon>
        <taxon>Polyneoptera</taxon>
        <taxon>Phasmatodea</taxon>
        <taxon>Timematodea</taxon>
        <taxon>Timematoidea</taxon>
        <taxon>Timematidae</taxon>
        <taxon>Timema</taxon>
    </lineage>
</organism>
<reference evidence="1" key="1">
    <citation type="submission" date="2020-11" db="EMBL/GenBank/DDBJ databases">
        <authorList>
            <person name="Tran Van P."/>
        </authorList>
    </citation>
    <scope>NUCLEOTIDE SEQUENCE</scope>
</reference>
<protein>
    <submittedName>
        <fullName evidence="1">Uncharacterized protein</fullName>
    </submittedName>
</protein>